<protein>
    <submittedName>
        <fullName evidence="2">Uncharacterized protein</fullName>
    </submittedName>
</protein>
<organism evidence="2 3">
    <name type="scientific">Ensete ventricosum</name>
    <name type="common">Abyssinian banana</name>
    <name type="synonym">Musa ensete</name>
    <dbReference type="NCBI Taxonomy" id="4639"/>
    <lineage>
        <taxon>Eukaryota</taxon>
        <taxon>Viridiplantae</taxon>
        <taxon>Streptophyta</taxon>
        <taxon>Embryophyta</taxon>
        <taxon>Tracheophyta</taxon>
        <taxon>Spermatophyta</taxon>
        <taxon>Magnoliopsida</taxon>
        <taxon>Liliopsida</taxon>
        <taxon>Zingiberales</taxon>
        <taxon>Musaceae</taxon>
        <taxon>Ensete</taxon>
    </lineage>
</organism>
<evidence type="ECO:0000256" key="1">
    <source>
        <dbReference type="SAM" id="MobiDB-lite"/>
    </source>
</evidence>
<comment type="caution">
    <text evidence="2">The sequence shown here is derived from an EMBL/GenBank/DDBJ whole genome shotgun (WGS) entry which is preliminary data.</text>
</comment>
<name>A0A426Z575_ENSVE</name>
<accession>A0A426Z575</accession>
<dbReference type="EMBL" id="AMZH03008350">
    <property type="protein sequence ID" value="RRT59140.1"/>
    <property type="molecule type" value="Genomic_DNA"/>
</dbReference>
<dbReference type="PANTHER" id="PTHR33647:SF5">
    <property type="entry name" value="OS01G0793900 PROTEIN"/>
    <property type="match status" value="1"/>
</dbReference>
<evidence type="ECO:0000313" key="2">
    <source>
        <dbReference type="EMBL" id="RRT59140.1"/>
    </source>
</evidence>
<gene>
    <name evidence="2" type="ORF">B296_00022491</name>
</gene>
<proteinExistence type="predicted"/>
<evidence type="ECO:0000313" key="3">
    <source>
        <dbReference type="Proteomes" id="UP000287651"/>
    </source>
</evidence>
<reference evidence="2 3" key="1">
    <citation type="journal article" date="2014" name="Agronomy (Basel)">
        <title>A Draft Genome Sequence for Ensete ventricosum, the Drought-Tolerant Tree Against Hunger.</title>
        <authorList>
            <person name="Harrison J."/>
            <person name="Moore K.A."/>
            <person name="Paszkiewicz K."/>
            <person name="Jones T."/>
            <person name="Grant M."/>
            <person name="Ambacheew D."/>
            <person name="Muzemil S."/>
            <person name="Studholme D.J."/>
        </authorList>
    </citation>
    <scope>NUCLEOTIDE SEQUENCE [LARGE SCALE GENOMIC DNA]</scope>
</reference>
<dbReference type="AlphaFoldDB" id="A0A426Z575"/>
<feature type="region of interest" description="Disordered" evidence="1">
    <location>
        <begin position="72"/>
        <end position="106"/>
    </location>
</feature>
<sequence length="106" mass="12107">MMGSGSPPRRDDRVAKMALEKLRQKSLLRREHGGASPSLVKIRITKKQWEELMSRADMQGVDVHRVLSRIMGRSRSDLEGRGRQWRPSLRSIPEDAESEVNNIGSR</sequence>
<dbReference type="PANTHER" id="PTHR33647">
    <property type="entry name" value="OS01G0793900 PROTEIN"/>
    <property type="match status" value="1"/>
</dbReference>
<dbReference type="Proteomes" id="UP000287651">
    <property type="component" value="Unassembled WGS sequence"/>
</dbReference>